<evidence type="ECO:0000313" key="1">
    <source>
        <dbReference type="EMBL" id="MBN9670080.1"/>
    </source>
</evidence>
<dbReference type="AlphaFoldDB" id="A0A939J3F9"/>
<dbReference type="EMBL" id="JAEKJZ010000001">
    <property type="protein sequence ID" value="MBN9670080.1"/>
    <property type="molecule type" value="Genomic_DNA"/>
</dbReference>
<sequence length="61" mass="7472">MHRRLISLRNQHNSLNDLIRREQMHPYPDTQHLRTLKKLKLRLRDEIHRIEGTHAASRLAW</sequence>
<dbReference type="InterPro" id="IPR007420">
    <property type="entry name" value="DUF465"/>
</dbReference>
<comment type="caution">
    <text evidence="1">The sequence shown here is derived from an EMBL/GenBank/DDBJ whole genome shotgun (WGS) entry which is preliminary data.</text>
</comment>
<organism evidence="1 2">
    <name type="scientific">Roseibium aggregatum</name>
    <dbReference type="NCBI Taxonomy" id="187304"/>
    <lineage>
        <taxon>Bacteria</taxon>
        <taxon>Pseudomonadati</taxon>
        <taxon>Pseudomonadota</taxon>
        <taxon>Alphaproteobacteria</taxon>
        <taxon>Hyphomicrobiales</taxon>
        <taxon>Stappiaceae</taxon>
        <taxon>Roseibium</taxon>
    </lineage>
</organism>
<dbReference type="RefSeq" id="WP_207139597.1">
    <property type="nucleotide sequence ID" value="NZ_JAEKJZ010000001.1"/>
</dbReference>
<accession>A0A939J3F9</accession>
<name>A0A939J3F9_9HYPH</name>
<dbReference type="Proteomes" id="UP000664096">
    <property type="component" value="Unassembled WGS sequence"/>
</dbReference>
<dbReference type="InterPro" id="IPR038444">
    <property type="entry name" value="DUF465_sf"/>
</dbReference>
<proteinExistence type="predicted"/>
<evidence type="ECO:0000313" key="2">
    <source>
        <dbReference type="Proteomes" id="UP000664096"/>
    </source>
</evidence>
<dbReference type="Gene3D" id="6.10.280.50">
    <property type="match status" value="1"/>
</dbReference>
<gene>
    <name evidence="1" type="ORF">JF539_06995</name>
</gene>
<dbReference type="Pfam" id="PF04325">
    <property type="entry name" value="DUF465"/>
    <property type="match status" value="1"/>
</dbReference>
<protein>
    <submittedName>
        <fullName evidence="1">YdcH family protein</fullName>
    </submittedName>
</protein>
<reference evidence="1" key="1">
    <citation type="submission" date="2020-12" db="EMBL/GenBank/DDBJ databases">
        <title>Oil enriched cultivation method for isolating marine PHA-producing bacteria.</title>
        <authorList>
            <person name="Zheng W."/>
            <person name="Yu S."/>
            <person name="Huang Y."/>
        </authorList>
    </citation>
    <scope>NUCLEOTIDE SEQUENCE</scope>
    <source>
        <strain evidence="1">SY-2-12</strain>
    </source>
</reference>